<evidence type="ECO:0000313" key="19">
    <source>
        <dbReference type="Proteomes" id="UP000007151"/>
    </source>
</evidence>
<evidence type="ECO:0000256" key="3">
    <source>
        <dbReference type="ARBA" id="ARBA00012976"/>
    </source>
</evidence>
<dbReference type="CDD" id="cd07061">
    <property type="entry name" value="HP_HAP_like"/>
    <property type="match status" value="1"/>
</dbReference>
<dbReference type="FunCoup" id="A0A212ERM3">
    <property type="interactions" value="119"/>
</dbReference>
<sequence>MSSVVVSKEECYWNRQCKYQLFSTTTPYDIIRGDIRDQPNPDGCKVVSLWSIHRHGNRHPGSRVVKDTNELWVKLRDQIIRSEAESRNSLCSQDLEDILNWKWDSSLETTPSYLTQVGNDEIYSIGKRVAKKYNELMHERIDRYYFRGTNEQRTKASVLAYVNGLTHGSDMILTSRIEESRERDDTIRPYENCDRYQESVKNGSLLPDQLAEYDQSSEYLAVRDRVFKRLGITNDTEEINVFNLYELCRFYRTWSPNLQCPWCSLFSDEDLVVLEYRDDVRHYYKNGYGFDINADLGTLPLRDLFENFELATRGEGKNIVSYFTHDTMMEMMFCALGLYKDKSVIKGSSRNPDRLWRTSYIASFSTNFIAVLHRCDSDTHRVQLFINEKPTSLCPVEGCSWSEFVETFQRFSNSSDRKTCLADSDVDEDSNNL</sequence>
<comment type="catalytic activity">
    <reaction evidence="13">
        <text>1D-myo-inositol 1,2,4,5,6-pentakisphosphate + H2O = 1D-myo-inositol 1,2,5,6-tetrakisphosphate + phosphate</text>
        <dbReference type="Rhea" id="RHEA:77115"/>
        <dbReference type="ChEBI" id="CHEBI:15377"/>
        <dbReference type="ChEBI" id="CHEBI:43474"/>
        <dbReference type="ChEBI" id="CHEBI:57798"/>
        <dbReference type="ChEBI" id="CHEBI:195535"/>
        <dbReference type="EC" id="3.1.3.62"/>
    </reaction>
    <physiologicalReaction direction="left-to-right" evidence="13">
        <dbReference type="Rhea" id="RHEA:77116"/>
    </physiologicalReaction>
</comment>
<evidence type="ECO:0000256" key="1">
    <source>
        <dbReference type="ARBA" id="ARBA00004236"/>
    </source>
</evidence>
<evidence type="ECO:0000256" key="5">
    <source>
        <dbReference type="ARBA" id="ARBA00018097"/>
    </source>
</evidence>
<dbReference type="PANTHER" id="PTHR20963:SF8">
    <property type="entry name" value="MULTIPLE INOSITOL POLYPHOSPHATE PHOSPHATASE 1"/>
    <property type="match status" value="1"/>
</dbReference>
<protein>
    <recommendedName>
        <fullName evidence="5">Multiple inositol polyphosphate phosphatase 1</fullName>
        <ecNumber evidence="4">3.1.3.62</ecNumber>
        <ecNumber evidence="3">3.1.3.80</ecNumber>
    </recommendedName>
    <alternativeName>
        <fullName evidence="11">2,3-bisphosphoglycerate 3-phosphatase</fullName>
    </alternativeName>
</protein>
<comment type="similarity">
    <text evidence="2">Belongs to the histidine acid phosphatase family. MINPP1 subfamily.</text>
</comment>
<dbReference type="EC" id="3.1.3.80" evidence="3"/>
<keyword evidence="8" id="KW-0378">Hydrolase</keyword>
<dbReference type="InterPro" id="IPR016274">
    <property type="entry name" value="Histidine_acid_Pase_euk"/>
</dbReference>
<evidence type="ECO:0000256" key="13">
    <source>
        <dbReference type="ARBA" id="ARBA00043671"/>
    </source>
</evidence>
<dbReference type="AlphaFoldDB" id="A0A212ERM3"/>
<gene>
    <name evidence="18" type="ORF">KGM_216080A</name>
</gene>
<comment type="catalytic activity">
    <reaction evidence="15">
        <text>(2R)-2,3-bisphosphoglycerate + H2O = (2R)-2-phosphoglycerate + phosphate</text>
        <dbReference type="Rhea" id="RHEA:27381"/>
        <dbReference type="ChEBI" id="CHEBI:15377"/>
        <dbReference type="ChEBI" id="CHEBI:43474"/>
        <dbReference type="ChEBI" id="CHEBI:58248"/>
        <dbReference type="ChEBI" id="CHEBI:58289"/>
        <dbReference type="EC" id="3.1.3.80"/>
    </reaction>
    <physiologicalReaction direction="left-to-right" evidence="15">
        <dbReference type="Rhea" id="RHEA:27382"/>
    </physiologicalReaction>
</comment>
<reference evidence="18 19" key="1">
    <citation type="journal article" date="2011" name="Cell">
        <title>The monarch butterfly genome yields insights into long-distance migration.</title>
        <authorList>
            <person name="Zhan S."/>
            <person name="Merlin C."/>
            <person name="Boore J.L."/>
            <person name="Reppert S.M."/>
        </authorList>
    </citation>
    <scope>NUCLEOTIDE SEQUENCE [LARGE SCALE GENOMIC DNA]</scope>
    <source>
        <strain evidence="18">F-2</strain>
    </source>
</reference>
<evidence type="ECO:0000256" key="6">
    <source>
        <dbReference type="ARBA" id="ARBA00022475"/>
    </source>
</evidence>
<comment type="catalytic activity">
    <reaction evidence="12">
        <text>1D-myo-inositol 1,2,5,6-tetrakisphosphate + H2O = 1D-myo-inositol 1,2,6-trisphosphate + phosphate</text>
        <dbReference type="Rhea" id="RHEA:77119"/>
        <dbReference type="ChEBI" id="CHEBI:15377"/>
        <dbReference type="ChEBI" id="CHEBI:43474"/>
        <dbReference type="ChEBI" id="CHEBI:195535"/>
        <dbReference type="ChEBI" id="CHEBI:195537"/>
        <dbReference type="EC" id="3.1.3.62"/>
    </reaction>
    <physiologicalReaction direction="left-to-right" evidence="12">
        <dbReference type="Rhea" id="RHEA:77120"/>
    </physiologicalReaction>
</comment>
<evidence type="ECO:0000313" key="18">
    <source>
        <dbReference type="EMBL" id="OWR44137.1"/>
    </source>
</evidence>
<keyword evidence="9" id="KW-0472">Membrane</keyword>
<feature type="non-terminal residue" evidence="18">
    <location>
        <position position="433"/>
    </location>
</feature>
<dbReference type="EMBL" id="AGBW02012983">
    <property type="protein sequence ID" value="OWR44137.1"/>
    <property type="molecule type" value="Genomic_DNA"/>
</dbReference>
<dbReference type="EC" id="3.1.3.62" evidence="4"/>
<keyword evidence="10" id="KW-0325">Glycoprotein</keyword>
<name>A0A212ERM3_DANPL</name>
<dbReference type="KEGG" id="dpl:KGM_216080A"/>
<keyword evidence="6" id="KW-1003">Cell membrane</keyword>
<evidence type="ECO:0000256" key="15">
    <source>
        <dbReference type="ARBA" id="ARBA00043832"/>
    </source>
</evidence>
<dbReference type="GO" id="GO:0034417">
    <property type="term" value="F:bisphosphoglycerate 3-phosphatase activity"/>
    <property type="evidence" value="ECO:0007669"/>
    <property type="project" value="UniProtKB-EC"/>
</dbReference>
<dbReference type="PIRSF" id="PIRSF000894">
    <property type="entry name" value="Acid_phosphatase"/>
    <property type="match status" value="1"/>
</dbReference>
<feature type="active site" description="Nucleophile" evidence="16">
    <location>
        <position position="55"/>
    </location>
</feature>
<evidence type="ECO:0000256" key="12">
    <source>
        <dbReference type="ARBA" id="ARBA00043668"/>
    </source>
</evidence>
<dbReference type="InParanoid" id="A0A212ERM3"/>
<accession>A0A212ERM3</accession>
<dbReference type="InterPro" id="IPR000560">
    <property type="entry name" value="His_Pase_clade-2"/>
</dbReference>
<dbReference type="PANTHER" id="PTHR20963">
    <property type="entry name" value="MULTIPLE INOSITOL POLYPHOSPHATE PHOSPHATASE-RELATED"/>
    <property type="match status" value="1"/>
</dbReference>
<evidence type="ECO:0000256" key="7">
    <source>
        <dbReference type="ARBA" id="ARBA00022729"/>
    </source>
</evidence>
<dbReference type="GO" id="GO:0005886">
    <property type="term" value="C:plasma membrane"/>
    <property type="evidence" value="ECO:0007669"/>
    <property type="project" value="UniProtKB-SubCell"/>
</dbReference>
<dbReference type="PROSITE" id="PS00616">
    <property type="entry name" value="HIS_ACID_PHOSPHAT_1"/>
    <property type="match status" value="1"/>
</dbReference>
<evidence type="ECO:0000256" key="4">
    <source>
        <dbReference type="ARBA" id="ARBA00013040"/>
    </source>
</evidence>
<dbReference type="InterPro" id="IPR029033">
    <property type="entry name" value="His_PPase_superfam"/>
</dbReference>
<evidence type="ECO:0000256" key="2">
    <source>
        <dbReference type="ARBA" id="ARBA00008422"/>
    </source>
</evidence>
<feature type="active site" description="Proton donor" evidence="16">
    <location>
        <position position="326"/>
    </location>
</feature>
<comment type="subcellular location">
    <subcellularLocation>
        <location evidence="1">Cell membrane</location>
    </subcellularLocation>
</comment>
<keyword evidence="17" id="KW-1015">Disulfide bond</keyword>
<dbReference type="GO" id="GO:0003993">
    <property type="term" value="F:acid phosphatase activity"/>
    <property type="evidence" value="ECO:0007669"/>
    <property type="project" value="TreeGrafter"/>
</dbReference>
<proteinExistence type="inferred from homology"/>
<dbReference type="Proteomes" id="UP000007151">
    <property type="component" value="Unassembled WGS sequence"/>
</dbReference>
<dbReference type="Gene3D" id="3.40.50.1240">
    <property type="entry name" value="Phosphoglycerate mutase-like"/>
    <property type="match status" value="1"/>
</dbReference>
<evidence type="ECO:0000256" key="14">
    <source>
        <dbReference type="ARBA" id="ARBA00043691"/>
    </source>
</evidence>
<evidence type="ECO:0000256" key="17">
    <source>
        <dbReference type="PIRSR" id="PIRSR000894-2"/>
    </source>
</evidence>
<evidence type="ECO:0000256" key="8">
    <source>
        <dbReference type="ARBA" id="ARBA00022801"/>
    </source>
</evidence>
<dbReference type="eggNOG" id="KOG1382">
    <property type="taxonomic scope" value="Eukaryota"/>
</dbReference>
<dbReference type="InterPro" id="IPR033379">
    <property type="entry name" value="Acid_Pase_AS"/>
</dbReference>
<dbReference type="STRING" id="278856.A0A212ERM3"/>
<dbReference type="GO" id="GO:0052745">
    <property type="term" value="F:inositol phosphate phosphatase activity"/>
    <property type="evidence" value="ECO:0007669"/>
    <property type="project" value="TreeGrafter"/>
</dbReference>
<dbReference type="SUPFAM" id="SSF53254">
    <property type="entry name" value="Phosphoglycerate mutase-like"/>
    <property type="match status" value="1"/>
</dbReference>
<feature type="disulfide bond" evidence="17">
    <location>
        <begin position="248"/>
        <end position="263"/>
    </location>
</feature>
<evidence type="ECO:0000256" key="9">
    <source>
        <dbReference type="ARBA" id="ARBA00023136"/>
    </source>
</evidence>
<comment type="caution">
    <text evidence="18">The sequence shown here is derived from an EMBL/GenBank/DDBJ whole genome shotgun (WGS) entry which is preliminary data.</text>
</comment>
<evidence type="ECO:0000256" key="10">
    <source>
        <dbReference type="ARBA" id="ARBA00023180"/>
    </source>
</evidence>
<keyword evidence="19" id="KW-1185">Reference proteome</keyword>
<feature type="disulfide bond" evidence="17">
    <location>
        <begin position="44"/>
        <end position="375"/>
    </location>
</feature>
<comment type="catalytic activity">
    <reaction evidence="14">
        <text>1D-myo-inositol hexakisphosphate + H2O = 1D-myo-inositol 1,2,4,5,6-pentakisphosphate + phosphate</text>
        <dbReference type="Rhea" id="RHEA:16989"/>
        <dbReference type="ChEBI" id="CHEBI:15377"/>
        <dbReference type="ChEBI" id="CHEBI:43474"/>
        <dbReference type="ChEBI" id="CHEBI:57798"/>
        <dbReference type="ChEBI" id="CHEBI:58130"/>
        <dbReference type="EC" id="3.1.3.62"/>
    </reaction>
    <physiologicalReaction direction="left-to-right" evidence="14">
        <dbReference type="Rhea" id="RHEA:16990"/>
    </physiologicalReaction>
</comment>
<evidence type="ECO:0000256" key="16">
    <source>
        <dbReference type="PIRSR" id="PIRSR000894-1"/>
    </source>
</evidence>
<organism evidence="18 19">
    <name type="scientific">Danaus plexippus plexippus</name>
    <dbReference type="NCBI Taxonomy" id="278856"/>
    <lineage>
        <taxon>Eukaryota</taxon>
        <taxon>Metazoa</taxon>
        <taxon>Ecdysozoa</taxon>
        <taxon>Arthropoda</taxon>
        <taxon>Hexapoda</taxon>
        <taxon>Insecta</taxon>
        <taxon>Pterygota</taxon>
        <taxon>Neoptera</taxon>
        <taxon>Endopterygota</taxon>
        <taxon>Lepidoptera</taxon>
        <taxon>Glossata</taxon>
        <taxon>Ditrysia</taxon>
        <taxon>Papilionoidea</taxon>
        <taxon>Nymphalidae</taxon>
        <taxon>Danainae</taxon>
        <taxon>Danaini</taxon>
        <taxon>Danaina</taxon>
        <taxon>Danaus</taxon>
        <taxon>Danaus</taxon>
    </lineage>
</organism>
<dbReference type="Pfam" id="PF00328">
    <property type="entry name" value="His_Phos_2"/>
    <property type="match status" value="1"/>
</dbReference>
<keyword evidence="7" id="KW-0732">Signal</keyword>
<evidence type="ECO:0000256" key="11">
    <source>
        <dbReference type="ARBA" id="ARBA00031642"/>
    </source>
</evidence>